<dbReference type="GO" id="GO:0035529">
    <property type="term" value="F:NADH pyrophosphatase activity"/>
    <property type="evidence" value="ECO:0007669"/>
    <property type="project" value="TreeGrafter"/>
</dbReference>
<dbReference type="Pfam" id="PF00293">
    <property type="entry name" value="NUDIX"/>
    <property type="match status" value="1"/>
</dbReference>
<dbReference type="InterPro" id="IPR003293">
    <property type="entry name" value="Nudix_hydrolase6-like"/>
</dbReference>
<gene>
    <name evidence="4" type="ORF">SK128_012169</name>
</gene>
<dbReference type="GO" id="GO:0051287">
    <property type="term" value="F:NAD binding"/>
    <property type="evidence" value="ECO:0007669"/>
    <property type="project" value="TreeGrafter"/>
</dbReference>
<dbReference type="GO" id="GO:0047631">
    <property type="term" value="F:ADP-ribose diphosphatase activity"/>
    <property type="evidence" value="ECO:0007669"/>
    <property type="project" value="TreeGrafter"/>
</dbReference>
<sequence length="196" mass="22467">MMVQWIAFGEPDNIPGYAHNMVGVGAFVVNDKDELIVVRERFYSQPHWKLPGGYVNPGEDLRSAAVREVKEETGIDAEFVSVVSFRHVHKANFNCSDIYFIIHLKPTSEDITMCKNELAACQWMKIQDYINHPHVHEINRKFAICFLEYKSQGIKIEATDIYTAAFNRNQTVYGVTFGHNTDEVDHEAEKKNQSTL</sequence>
<dbReference type="PROSITE" id="PS00893">
    <property type="entry name" value="NUDIX_BOX"/>
    <property type="match status" value="1"/>
</dbReference>
<dbReference type="AlphaFoldDB" id="A0AAN8ZWA4"/>
<name>A0AAN8ZWA4_HALRR</name>
<comment type="similarity">
    <text evidence="2">Belongs to the Nudix hydrolase family.</text>
</comment>
<dbReference type="InterPro" id="IPR020084">
    <property type="entry name" value="NUDIX_hydrolase_CS"/>
</dbReference>
<dbReference type="InterPro" id="IPR000086">
    <property type="entry name" value="NUDIX_hydrolase_dom"/>
</dbReference>
<keyword evidence="1 2" id="KW-0378">Hydrolase</keyword>
<dbReference type="PANTHER" id="PTHR13994">
    <property type="entry name" value="NUDIX HYDROLASE RELATED"/>
    <property type="match status" value="1"/>
</dbReference>
<proteinExistence type="inferred from homology"/>
<dbReference type="PANTHER" id="PTHR13994:SF13">
    <property type="entry name" value="FI03680P"/>
    <property type="match status" value="1"/>
</dbReference>
<reference evidence="4 5" key="1">
    <citation type="submission" date="2023-11" db="EMBL/GenBank/DDBJ databases">
        <title>Halocaridina rubra genome assembly.</title>
        <authorList>
            <person name="Smith C."/>
        </authorList>
    </citation>
    <scope>NUCLEOTIDE SEQUENCE [LARGE SCALE GENOMIC DNA]</scope>
    <source>
        <strain evidence="4">EP-1</strain>
        <tissue evidence="4">Whole</tissue>
    </source>
</reference>
<comment type="caution">
    <text evidence="4">The sequence shown here is derived from an EMBL/GenBank/DDBJ whole genome shotgun (WGS) entry which is preliminary data.</text>
</comment>
<dbReference type="EMBL" id="JAXCGZ010019849">
    <property type="protein sequence ID" value="KAK7065799.1"/>
    <property type="molecule type" value="Genomic_DNA"/>
</dbReference>
<organism evidence="4 5">
    <name type="scientific">Halocaridina rubra</name>
    <name type="common">Hawaiian red shrimp</name>
    <dbReference type="NCBI Taxonomy" id="373956"/>
    <lineage>
        <taxon>Eukaryota</taxon>
        <taxon>Metazoa</taxon>
        <taxon>Ecdysozoa</taxon>
        <taxon>Arthropoda</taxon>
        <taxon>Crustacea</taxon>
        <taxon>Multicrustacea</taxon>
        <taxon>Malacostraca</taxon>
        <taxon>Eumalacostraca</taxon>
        <taxon>Eucarida</taxon>
        <taxon>Decapoda</taxon>
        <taxon>Pleocyemata</taxon>
        <taxon>Caridea</taxon>
        <taxon>Atyoidea</taxon>
        <taxon>Atyidae</taxon>
        <taxon>Halocaridina</taxon>
    </lineage>
</organism>
<evidence type="ECO:0000259" key="3">
    <source>
        <dbReference type="PROSITE" id="PS51462"/>
    </source>
</evidence>
<feature type="domain" description="Nudix hydrolase" evidence="3">
    <location>
        <begin position="19"/>
        <end position="148"/>
    </location>
</feature>
<dbReference type="Gene3D" id="3.90.79.10">
    <property type="entry name" value="Nucleoside Triphosphate Pyrophosphohydrolase"/>
    <property type="match status" value="1"/>
</dbReference>
<accession>A0AAN8ZWA4</accession>
<dbReference type="InterPro" id="IPR015797">
    <property type="entry name" value="NUDIX_hydrolase-like_dom_sf"/>
</dbReference>
<dbReference type="InterPro" id="IPR020476">
    <property type="entry name" value="Nudix_hydrolase"/>
</dbReference>
<dbReference type="Proteomes" id="UP001381693">
    <property type="component" value="Unassembled WGS sequence"/>
</dbReference>
<dbReference type="CDD" id="cd04670">
    <property type="entry name" value="NUDIX_ASFGF2_Nudt6"/>
    <property type="match status" value="1"/>
</dbReference>
<protein>
    <recommendedName>
        <fullName evidence="3">Nudix hydrolase domain-containing protein</fullName>
    </recommendedName>
</protein>
<dbReference type="PRINTS" id="PR00502">
    <property type="entry name" value="NUDIXFAMILY"/>
</dbReference>
<evidence type="ECO:0000313" key="4">
    <source>
        <dbReference type="EMBL" id="KAK7065799.1"/>
    </source>
</evidence>
<evidence type="ECO:0000256" key="2">
    <source>
        <dbReference type="RuleBase" id="RU003476"/>
    </source>
</evidence>
<evidence type="ECO:0000256" key="1">
    <source>
        <dbReference type="ARBA" id="ARBA00022801"/>
    </source>
</evidence>
<dbReference type="SUPFAM" id="SSF55811">
    <property type="entry name" value="Nudix"/>
    <property type="match status" value="1"/>
</dbReference>
<evidence type="ECO:0000313" key="5">
    <source>
        <dbReference type="Proteomes" id="UP001381693"/>
    </source>
</evidence>
<dbReference type="PROSITE" id="PS51462">
    <property type="entry name" value="NUDIX"/>
    <property type="match status" value="1"/>
</dbReference>
<dbReference type="FunFam" id="3.90.79.10:FF:000015">
    <property type="entry name" value="Nudix hydrolase 8"/>
    <property type="match status" value="1"/>
</dbReference>
<keyword evidence="5" id="KW-1185">Reference proteome</keyword>